<dbReference type="AlphaFoldDB" id="U1I1E6"/>
<dbReference type="CDD" id="cd05374">
    <property type="entry name" value="17beta-HSD-like_SDR_c"/>
    <property type="match status" value="1"/>
</dbReference>
<evidence type="ECO:0008006" key="7">
    <source>
        <dbReference type="Google" id="ProtNLM"/>
    </source>
</evidence>
<dbReference type="OMA" id="CRVFASD"/>
<dbReference type="EMBL" id="KE720798">
    <property type="protein sequence ID" value="ERF75724.1"/>
    <property type="molecule type" value="Genomic_DNA"/>
</dbReference>
<dbReference type="FunFam" id="3.40.50.720:FF:000261">
    <property type="entry name" value="NADPH-dependent 1-acyldihydroxyacetone phosphate reductase"/>
    <property type="match status" value="1"/>
</dbReference>
<keyword evidence="2" id="KW-0521">NADP</keyword>
<protein>
    <recommendedName>
        <fullName evidence="7">NADPH-dependent 1-acyldihydroxyacetone phosphate reductase</fullName>
    </recommendedName>
</protein>
<dbReference type="InterPro" id="IPR002347">
    <property type="entry name" value="SDR_fam"/>
</dbReference>
<evidence type="ECO:0000313" key="5">
    <source>
        <dbReference type="EMBL" id="ERF75724.1"/>
    </source>
</evidence>
<dbReference type="PROSITE" id="PS00061">
    <property type="entry name" value="ADH_SHORT"/>
    <property type="match status" value="1"/>
</dbReference>
<dbReference type="InterPro" id="IPR036291">
    <property type="entry name" value="NAD(P)-bd_dom_sf"/>
</dbReference>
<sequence>MTTPAPSHDGRKSVLITGCTPGGIGYSLALEFHSHGYRVFATARSPSTISSLATLGIETLALELHDPQTITSLQSHIRSLTNGRGLDILVNNAGKNNIMPALELDMDEVQKTFDVNVFGVMRMCQTFGPMVVQAKGIIVMIGSLAAVTPYVFGSSYNASKAAVHAYSDTLRVELEPFGVRVITVITGGVKSNISRSDRRLSQDSLYLPVEAEFERRLKYSQEGAMATTEYAKSVVNHLLRKQPKKYIWQGNKSWLAWFAYTFLPRRVMDLYMYRVFNLWKLRTNHSVTDKKKQT</sequence>
<dbReference type="PANTHER" id="PTHR44169">
    <property type="entry name" value="NADPH-DEPENDENT 1-ACYLDIHYDROXYACETONE PHOSPHATE REDUCTASE"/>
    <property type="match status" value="1"/>
</dbReference>
<dbReference type="HOGENOM" id="CLU_010194_2_9_1"/>
<reference evidence="6" key="1">
    <citation type="journal article" date="2014" name="BMC Genomics">
        <title>Genome characteristics reveal the impact of lichenization on lichen-forming fungus Endocarpon pusillum Hedwig (Verrucariales, Ascomycota).</title>
        <authorList>
            <person name="Wang Y.-Y."/>
            <person name="Liu B."/>
            <person name="Zhang X.-Y."/>
            <person name="Zhou Q.-M."/>
            <person name="Zhang T."/>
            <person name="Li H."/>
            <person name="Yu Y.-F."/>
            <person name="Zhang X.-L."/>
            <person name="Hao X.-Y."/>
            <person name="Wang M."/>
            <person name="Wang L."/>
            <person name="Wei J.-C."/>
        </authorList>
    </citation>
    <scope>NUCLEOTIDE SEQUENCE [LARGE SCALE GENOMIC DNA]</scope>
    <source>
        <strain evidence="6">Z07020 / HMAS-L-300199</strain>
    </source>
</reference>
<dbReference type="PRINTS" id="PR00080">
    <property type="entry name" value="SDRFAMILY"/>
</dbReference>
<dbReference type="eggNOG" id="KOG1209">
    <property type="taxonomic scope" value="Eukaryota"/>
</dbReference>
<organism evidence="5 6">
    <name type="scientific">Endocarpon pusillum (strain Z07020 / HMAS-L-300199)</name>
    <name type="common">Lichen-forming fungus</name>
    <dbReference type="NCBI Taxonomy" id="1263415"/>
    <lineage>
        <taxon>Eukaryota</taxon>
        <taxon>Fungi</taxon>
        <taxon>Dikarya</taxon>
        <taxon>Ascomycota</taxon>
        <taxon>Pezizomycotina</taxon>
        <taxon>Eurotiomycetes</taxon>
        <taxon>Chaetothyriomycetidae</taxon>
        <taxon>Verrucariales</taxon>
        <taxon>Verrucariaceae</taxon>
        <taxon>Endocarpon</taxon>
    </lineage>
</organism>
<evidence type="ECO:0000256" key="3">
    <source>
        <dbReference type="ARBA" id="ARBA00023002"/>
    </source>
</evidence>
<dbReference type="GO" id="GO:0004806">
    <property type="term" value="F:triacylglycerol lipase activity"/>
    <property type="evidence" value="ECO:0007669"/>
    <property type="project" value="TreeGrafter"/>
</dbReference>
<dbReference type="GO" id="GO:0019433">
    <property type="term" value="P:triglyceride catabolic process"/>
    <property type="evidence" value="ECO:0007669"/>
    <property type="project" value="TreeGrafter"/>
</dbReference>
<dbReference type="InterPro" id="IPR020904">
    <property type="entry name" value="Sc_DH/Rdtase_CS"/>
</dbReference>
<evidence type="ECO:0000313" key="6">
    <source>
        <dbReference type="Proteomes" id="UP000019373"/>
    </source>
</evidence>
<dbReference type="SUPFAM" id="SSF51735">
    <property type="entry name" value="NAD(P)-binding Rossmann-fold domains"/>
    <property type="match status" value="1"/>
</dbReference>
<dbReference type="Proteomes" id="UP000019373">
    <property type="component" value="Unassembled WGS sequence"/>
</dbReference>
<dbReference type="RefSeq" id="XP_007786882.1">
    <property type="nucleotide sequence ID" value="XM_007788692.1"/>
</dbReference>
<dbReference type="OrthoDB" id="2102561at2759"/>
<dbReference type="PANTHER" id="PTHR44169:SF6">
    <property type="entry name" value="NADPH-DEPENDENT 1-ACYLDIHYDROXYACETONE PHOSPHATE REDUCTASE"/>
    <property type="match status" value="1"/>
</dbReference>
<name>U1I1E6_ENDPU</name>
<dbReference type="GO" id="GO:0005811">
    <property type="term" value="C:lipid droplet"/>
    <property type="evidence" value="ECO:0007669"/>
    <property type="project" value="TreeGrafter"/>
</dbReference>
<dbReference type="PRINTS" id="PR00081">
    <property type="entry name" value="GDHRDH"/>
</dbReference>
<dbReference type="GO" id="GO:0000140">
    <property type="term" value="F:acylglycerone-phosphate reductase (NADP+) activity"/>
    <property type="evidence" value="ECO:0007669"/>
    <property type="project" value="TreeGrafter"/>
</dbReference>
<dbReference type="GO" id="GO:0005783">
    <property type="term" value="C:endoplasmic reticulum"/>
    <property type="evidence" value="ECO:0007669"/>
    <property type="project" value="TreeGrafter"/>
</dbReference>
<dbReference type="Gene3D" id="3.40.50.720">
    <property type="entry name" value="NAD(P)-binding Rossmann-like Domain"/>
    <property type="match status" value="1"/>
</dbReference>
<dbReference type="GO" id="GO:0006654">
    <property type="term" value="P:phosphatidic acid biosynthetic process"/>
    <property type="evidence" value="ECO:0007669"/>
    <property type="project" value="TreeGrafter"/>
</dbReference>
<evidence type="ECO:0000256" key="1">
    <source>
        <dbReference type="ARBA" id="ARBA00006484"/>
    </source>
</evidence>
<accession>U1I1E6</accession>
<gene>
    <name evidence="5" type="ORF">EPUS_01554</name>
</gene>
<keyword evidence="6" id="KW-1185">Reference proteome</keyword>
<comment type="similarity">
    <text evidence="1 4">Belongs to the short-chain dehydrogenases/reductases (SDR) family.</text>
</comment>
<keyword evidence="3" id="KW-0560">Oxidoreductase</keyword>
<evidence type="ECO:0000256" key="4">
    <source>
        <dbReference type="RuleBase" id="RU000363"/>
    </source>
</evidence>
<evidence type="ECO:0000256" key="2">
    <source>
        <dbReference type="ARBA" id="ARBA00022857"/>
    </source>
</evidence>
<proteinExistence type="inferred from homology"/>
<dbReference type="GeneID" id="19236609"/>
<dbReference type="Pfam" id="PF00106">
    <property type="entry name" value="adh_short"/>
    <property type="match status" value="1"/>
</dbReference>